<dbReference type="Gene3D" id="3.20.20.70">
    <property type="entry name" value="Aldolase class I"/>
    <property type="match status" value="1"/>
</dbReference>
<sequence length="185" mass="20555">MNFNEVLENNPVIAAVKNFEELNIAINSNIEIIFVLFGDVLNVKEISEIIDQNNKIGIVHIDLIEGLNQKEAAVKYLKKETKFKGIISTKSQAIRLAKENGFIVIQRSFVFDTISLENVKNHLASNIDAIEILPGLIPKVIEELTKNSSKPIICGGLIETKDEVMMALSSGASSVSTTKREIWEM</sequence>
<name>A0A0A7FTQ6_9CLOT</name>
<accession>A0A0A7FTQ6</accession>
<dbReference type="Proteomes" id="UP000030635">
    <property type="component" value="Chromosome"/>
</dbReference>
<dbReference type="KEGG" id="cbv:U729_583"/>
<evidence type="ECO:0000313" key="2">
    <source>
        <dbReference type="Proteomes" id="UP000030635"/>
    </source>
</evidence>
<dbReference type="GO" id="GO:0006071">
    <property type="term" value="P:glycerol metabolic process"/>
    <property type="evidence" value="ECO:0007669"/>
    <property type="project" value="InterPro"/>
</dbReference>
<dbReference type="AlphaFoldDB" id="A0A0A7FTQ6"/>
<gene>
    <name evidence="1" type="ORF">U729_583</name>
</gene>
<dbReference type="Pfam" id="PF04309">
    <property type="entry name" value="G3P_antiterm"/>
    <property type="match status" value="1"/>
</dbReference>
<evidence type="ECO:0000313" key="1">
    <source>
        <dbReference type="EMBL" id="AIY83024.1"/>
    </source>
</evidence>
<dbReference type="OrthoDB" id="9799580at2"/>
<keyword evidence="2" id="KW-1185">Reference proteome</keyword>
<dbReference type="RefSeq" id="WP_039311470.1">
    <property type="nucleotide sequence ID" value="NZ_CP006905.1"/>
</dbReference>
<dbReference type="InterPro" id="IPR013785">
    <property type="entry name" value="Aldolase_TIM"/>
</dbReference>
<organism evidence="1 2">
    <name type="scientific">Clostridium baratii str. Sullivan</name>
    <dbReference type="NCBI Taxonomy" id="1415775"/>
    <lineage>
        <taxon>Bacteria</taxon>
        <taxon>Bacillati</taxon>
        <taxon>Bacillota</taxon>
        <taxon>Clostridia</taxon>
        <taxon>Eubacteriales</taxon>
        <taxon>Clostridiaceae</taxon>
        <taxon>Clostridium</taxon>
    </lineage>
</organism>
<dbReference type="PANTHER" id="PTHR35787:SF1">
    <property type="entry name" value="GLYCEROL UPTAKE OPERON ANTITERMINATOR REGULATORY PROTEIN"/>
    <property type="match status" value="1"/>
</dbReference>
<dbReference type="EMBL" id="CP006905">
    <property type="protein sequence ID" value="AIY83024.1"/>
    <property type="molecule type" value="Genomic_DNA"/>
</dbReference>
<dbReference type="HOGENOM" id="CLU_111516_0_2_9"/>
<dbReference type="GO" id="GO:0006355">
    <property type="term" value="P:regulation of DNA-templated transcription"/>
    <property type="evidence" value="ECO:0007669"/>
    <property type="project" value="InterPro"/>
</dbReference>
<reference evidence="1 2" key="1">
    <citation type="journal article" date="2015" name="Infect. Genet. Evol.">
        <title>Genomic sequences of six botulinum neurotoxin-producing strains representing three clostridial species illustrate the mobility and diversity of botulinum neurotoxin genes.</title>
        <authorList>
            <person name="Smith T.J."/>
            <person name="Hill K.K."/>
            <person name="Xie G."/>
            <person name="Foley B.T."/>
            <person name="Williamson C.H."/>
            <person name="Foster J.T."/>
            <person name="Johnson S.L."/>
            <person name="Chertkov O."/>
            <person name="Teshima H."/>
            <person name="Gibbons H.S."/>
            <person name="Johnsky L.A."/>
            <person name="Karavis M.A."/>
            <person name="Smith L.A."/>
        </authorList>
    </citation>
    <scope>NUCLEOTIDE SEQUENCE [LARGE SCALE GENOMIC DNA]</scope>
    <source>
        <strain evidence="1">Sullivan</strain>
    </source>
</reference>
<dbReference type="PIRSF" id="PIRSF016897">
    <property type="entry name" value="GlpP"/>
    <property type="match status" value="1"/>
</dbReference>
<dbReference type="eggNOG" id="COG1954">
    <property type="taxonomic scope" value="Bacteria"/>
</dbReference>
<protein>
    <submittedName>
        <fullName evidence="1">Glycerol-3-phosphate responsive antiterminator family protein</fullName>
    </submittedName>
</protein>
<dbReference type="SUPFAM" id="SSF110391">
    <property type="entry name" value="GlpP-like"/>
    <property type="match status" value="1"/>
</dbReference>
<dbReference type="InterPro" id="IPR006699">
    <property type="entry name" value="GlpP"/>
</dbReference>
<dbReference type="STRING" id="1561.NPD11_2408"/>
<dbReference type="GeneID" id="60854071"/>
<proteinExistence type="predicted"/>
<dbReference type="PANTHER" id="PTHR35787">
    <property type="entry name" value="GLYCEROL UPTAKE OPERON ANTITERMINATOR REGULATORY PROTEIN"/>
    <property type="match status" value="1"/>
</dbReference>